<comment type="caution">
    <text evidence="1">The sequence shown here is derived from an EMBL/GenBank/DDBJ whole genome shotgun (WGS) entry which is preliminary data.</text>
</comment>
<keyword evidence="2" id="KW-1185">Reference proteome</keyword>
<dbReference type="HOGENOM" id="CLU_3249295_0_0_9"/>
<protein>
    <submittedName>
        <fullName evidence="1">Uncharacterized protein</fullName>
    </submittedName>
</protein>
<reference evidence="1 2" key="2">
    <citation type="submission" date="2009-02" db="EMBL/GenBank/DDBJ databases">
        <title>Draft genome sequence of Clostridium asparagiforme (DSM 15981).</title>
        <authorList>
            <person name="Sudarsanam P."/>
            <person name="Ley R."/>
            <person name="Guruge J."/>
            <person name="Turnbaugh P.J."/>
            <person name="Mahowald M."/>
            <person name="Liep D."/>
            <person name="Gordon J."/>
        </authorList>
    </citation>
    <scope>NUCLEOTIDE SEQUENCE [LARGE SCALE GENOMIC DNA]</scope>
    <source>
        <strain evidence="1 2">DSM 15981</strain>
    </source>
</reference>
<evidence type="ECO:0000313" key="1">
    <source>
        <dbReference type="EMBL" id="EEG55917.1"/>
    </source>
</evidence>
<name>C0CYD0_9FIRM</name>
<sequence length="42" mass="4721">MPLKREEADRILPVGQSIMKKSLVGISSLHDLVYPVNVRKVC</sequence>
<proteinExistence type="predicted"/>
<reference evidence="1 2" key="1">
    <citation type="submission" date="2009-01" db="EMBL/GenBank/DDBJ databases">
        <authorList>
            <person name="Fulton L."/>
            <person name="Clifton S."/>
            <person name="Fulton B."/>
            <person name="Xu J."/>
            <person name="Minx P."/>
            <person name="Pepin K.H."/>
            <person name="Johnson M."/>
            <person name="Bhonagiri V."/>
            <person name="Nash W.E."/>
            <person name="Mardis E.R."/>
            <person name="Wilson R.K."/>
        </authorList>
    </citation>
    <scope>NUCLEOTIDE SEQUENCE [LARGE SCALE GENOMIC DNA]</scope>
    <source>
        <strain evidence="1 2">DSM 15981</strain>
    </source>
</reference>
<accession>C0CYD0</accession>
<dbReference type="EMBL" id="ACCJ01000109">
    <property type="protein sequence ID" value="EEG55917.1"/>
    <property type="molecule type" value="Genomic_DNA"/>
</dbReference>
<dbReference type="AlphaFoldDB" id="C0CYD0"/>
<gene>
    <name evidence="1" type="ORF">CLOSTASPAR_02006</name>
</gene>
<evidence type="ECO:0000313" key="2">
    <source>
        <dbReference type="Proteomes" id="UP000004756"/>
    </source>
</evidence>
<organism evidence="1 2">
    <name type="scientific">[Clostridium] asparagiforme DSM 15981</name>
    <dbReference type="NCBI Taxonomy" id="518636"/>
    <lineage>
        <taxon>Bacteria</taxon>
        <taxon>Bacillati</taxon>
        <taxon>Bacillota</taxon>
        <taxon>Clostridia</taxon>
        <taxon>Lachnospirales</taxon>
        <taxon>Lachnospiraceae</taxon>
        <taxon>Enterocloster</taxon>
    </lineage>
</organism>
<dbReference type="Proteomes" id="UP000004756">
    <property type="component" value="Unassembled WGS sequence"/>
</dbReference>